<organism evidence="1 2">
    <name type="scientific">Glaciecola punicea ACAM 611</name>
    <dbReference type="NCBI Taxonomy" id="1121923"/>
    <lineage>
        <taxon>Bacteria</taxon>
        <taxon>Pseudomonadati</taxon>
        <taxon>Pseudomonadota</taxon>
        <taxon>Gammaproteobacteria</taxon>
        <taxon>Alteromonadales</taxon>
        <taxon>Alteromonadaceae</taxon>
        <taxon>Glaciecola</taxon>
    </lineage>
</organism>
<dbReference type="EMBL" id="BAET01000014">
    <property type="protein sequence ID" value="GAB55711.1"/>
    <property type="molecule type" value="Genomic_DNA"/>
</dbReference>
<protein>
    <submittedName>
        <fullName evidence="1">Uncharacterized protein</fullName>
    </submittedName>
</protein>
<reference evidence="1 2" key="1">
    <citation type="journal article" date="2012" name="J. Bacteriol.">
        <title>Genome sequence of proteorhodopsin-containing sea ice bacterium Glaciecola punicea ACAM 611T.</title>
        <authorList>
            <person name="Qin Q.-L."/>
            <person name="Xie B.-B."/>
            <person name="Shu Y.-L."/>
            <person name="Rong J.-C."/>
            <person name="Zhao D.-L."/>
            <person name="Zhang X.-Y."/>
            <person name="Chen X.-L."/>
            <person name="Zhou B.-C."/>
            <person name="Zhanga Y.-Z."/>
        </authorList>
    </citation>
    <scope>NUCLEOTIDE SEQUENCE [LARGE SCALE GENOMIC DNA]</scope>
    <source>
        <strain evidence="1 2">ACAM 611</strain>
    </source>
</reference>
<reference evidence="1 2" key="2">
    <citation type="journal article" date="2017" name="Antonie Van Leeuwenhoek">
        <title>Rhizobium rhizosphaerae sp. nov., a novel species isolated from rice rhizosphere.</title>
        <authorList>
            <person name="Zhao J.J."/>
            <person name="Zhang J."/>
            <person name="Zhang R.J."/>
            <person name="Zhang C.W."/>
            <person name="Yin H.Q."/>
            <person name="Zhang X.X."/>
        </authorList>
    </citation>
    <scope>NUCLEOTIDE SEQUENCE [LARGE SCALE GENOMIC DNA]</scope>
    <source>
        <strain evidence="1 2">ACAM 611</strain>
    </source>
</reference>
<evidence type="ECO:0000313" key="1">
    <source>
        <dbReference type="EMBL" id="GAB55711.1"/>
    </source>
</evidence>
<evidence type="ECO:0000313" key="2">
    <source>
        <dbReference type="Proteomes" id="UP000053586"/>
    </source>
</evidence>
<sequence length="40" mass="4698">MWYFPFPVINTILFYVHTTIELEFVDESCRDVVTPTSADT</sequence>
<keyword evidence="2" id="KW-1185">Reference proteome</keyword>
<comment type="caution">
    <text evidence="1">The sequence shown here is derived from an EMBL/GenBank/DDBJ whole genome shotgun (WGS) entry which is preliminary data.</text>
</comment>
<gene>
    <name evidence="1" type="ORF">GPUN_1594</name>
</gene>
<accession>H5TBN4</accession>
<dbReference type="Proteomes" id="UP000053586">
    <property type="component" value="Unassembled WGS sequence"/>
</dbReference>
<name>H5TBN4_9ALTE</name>
<dbReference type="AlphaFoldDB" id="H5TBN4"/>
<proteinExistence type="predicted"/>